<evidence type="ECO:0000313" key="3">
    <source>
        <dbReference type="Proteomes" id="UP000023152"/>
    </source>
</evidence>
<gene>
    <name evidence="2" type="ORF">RFI_08552</name>
</gene>
<dbReference type="AlphaFoldDB" id="X6NRL2"/>
<organism evidence="2 3">
    <name type="scientific">Reticulomyxa filosa</name>
    <dbReference type="NCBI Taxonomy" id="46433"/>
    <lineage>
        <taxon>Eukaryota</taxon>
        <taxon>Sar</taxon>
        <taxon>Rhizaria</taxon>
        <taxon>Retaria</taxon>
        <taxon>Foraminifera</taxon>
        <taxon>Monothalamids</taxon>
        <taxon>Reticulomyxidae</taxon>
        <taxon>Reticulomyxa</taxon>
    </lineage>
</organism>
<keyword evidence="1" id="KW-0812">Transmembrane</keyword>
<protein>
    <submittedName>
        <fullName evidence="2">Uncharacterized protein</fullName>
    </submittedName>
</protein>
<name>X6NRL2_RETFI</name>
<keyword evidence="3" id="KW-1185">Reference proteome</keyword>
<comment type="caution">
    <text evidence="2">The sequence shown here is derived from an EMBL/GenBank/DDBJ whole genome shotgun (WGS) entry which is preliminary data.</text>
</comment>
<keyword evidence="1" id="KW-0472">Membrane</keyword>
<feature type="transmembrane region" description="Helical" evidence="1">
    <location>
        <begin position="170"/>
        <end position="191"/>
    </location>
</feature>
<sequence>MASGYLQTIADNQFSFVGCAHRNNNNNNNNNNNDNDNDDYHYYHGNDDNNNKHTLHIRATVGKEKAYGNNRPTYQQSGQTDFVKYQVFTNSQIVSTYLAASSNCVTVFLELNFFFMCPMTMWMIRVLSWLTWRTPITVKHLSQTRFTLFFTYLLARSHCSLCRSKSCKNYPCITLIAMLYVWCGSRIVYLFI</sequence>
<accession>X6NRL2</accession>
<evidence type="ECO:0000256" key="1">
    <source>
        <dbReference type="SAM" id="Phobius"/>
    </source>
</evidence>
<keyword evidence="1" id="KW-1133">Transmembrane helix</keyword>
<dbReference type="Proteomes" id="UP000023152">
    <property type="component" value="Unassembled WGS sequence"/>
</dbReference>
<evidence type="ECO:0000313" key="2">
    <source>
        <dbReference type="EMBL" id="ETO28578.1"/>
    </source>
</evidence>
<dbReference type="EMBL" id="ASPP01006586">
    <property type="protein sequence ID" value="ETO28578.1"/>
    <property type="molecule type" value="Genomic_DNA"/>
</dbReference>
<reference evidence="2 3" key="1">
    <citation type="journal article" date="2013" name="Curr. Biol.">
        <title>The Genome of the Foraminiferan Reticulomyxa filosa.</title>
        <authorList>
            <person name="Glockner G."/>
            <person name="Hulsmann N."/>
            <person name="Schleicher M."/>
            <person name="Noegel A.A."/>
            <person name="Eichinger L."/>
            <person name="Gallinger C."/>
            <person name="Pawlowski J."/>
            <person name="Sierra R."/>
            <person name="Euteneuer U."/>
            <person name="Pillet L."/>
            <person name="Moustafa A."/>
            <person name="Platzer M."/>
            <person name="Groth M."/>
            <person name="Szafranski K."/>
            <person name="Schliwa M."/>
        </authorList>
    </citation>
    <scope>NUCLEOTIDE SEQUENCE [LARGE SCALE GENOMIC DNA]</scope>
</reference>
<proteinExistence type="predicted"/>